<evidence type="ECO:0000313" key="1">
    <source>
        <dbReference type="EMBL" id="KAE8152975.1"/>
    </source>
</evidence>
<evidence type="ECO:0000313" key="2">
    <source>
        <dbReference type="Proteomes" id="UP000325780"/>
    </source>
</evidence>
<gene>
    <name evidence="1" type="ORF">BDV25DRAFT_137379</name>
</gene>
<reference evidence="1 2" key="1">
    <citation type="submission" date="2019-04" db="EMBL/GenBank/DDBJ databases">
        <title>Friends and foes A comparative genomics study of 23 Aspergillus species from section Flavi.</title>
        <authorList>
            <consortium name="DOE Joint Genome Institute"/>
            <person name="Kjaerbolling I."/>
            <person name="Vesth T."/>
            <person name="Frisvad J.C."/>
            <person name="Nybo J.L."/>
            <person name="Theobald S."/>
            <person name="Kildgaard S."/>
            <person name="Isbrandt T."/>
            <person name="Kuo A."/>
            <person name="Sato A."/>
            <person name="Lyhne E.K."/>
            <person name="Kogle M.E."/>
            <person name="Wiebenga A."/>
            <person name="Kun R.S."/>
            <person name="Lubbers R.J."/>
            <person name="Makela M.R."/>
            <person name="Barry K."/>
            <person name="Chovatia M."/>
            <person name="Clum A."/>
            <person name="Daum C."/>
            <person name="Haridas S."/>
            <person name="He G."/>
            <person name="LaButti K."/>
            <person name="Lipzen A."/>
            <person name="Mondo S."/>
            <person name="Riley R."/>
            <person name="Salamov A."/>
            <person name="Simmons B.A."/>
            <person name="Magnuson J.K."/>
            <person name="Henrissat B."/>
            <person name="Mortensen U.H."/>
            <person name="Larsen T.O."/>
            <person name="Devries R.P."/>
            <person name="Grigoriev I.V."/>
            <person name="Machida M."/>
            <person name="Baker S.E."/>
            <person name="Andersen M.R."/>
        </authorList>
    </citation>
    <scope>NUCLEOTIDE SEQUENCE [LARGE SCALE GENOMIC DNA]</scope>
    <source>
        <strain evidence="1 2">IBT 18842</strain>
    </source>
</reference>
<name>A0A5N6U2X7_ASPAV</name>
<protein>
    <submittedName>
        <fullName evidence="1">Uncharacterized protein</fullName>
    </submittedName>
</protein>
<dbReference type="Proteomes" id="UP000325780">
    <property type="component" value="Unassembled WGS sequence"/>
</dbReference>
<sequence length="181" mass="20568">MERRMEFGIVGADRRATSMYISTPAKVDDTYQQTTITRYNDGTDVPKKWTGYGLEHNHHSDVDTTSSSLYLPSHPYNRGEIFRFVPRPIRGVQVTQSLAMAMSQLLGTITRPWRDPRHHPESDVRNTMGYEYLRYVTLVVAALQSGAGGSHMSPVPVALNSTLRRLPRRRKYAIPFSNRAS</sequence>
<keyword evidence="2" id="KW-1185">Reference proteome</keyword>
<accession>A0A5N6U2X7</accession>
<dbReference type="EMBL" id="ML742045">
    <property type="protein sequence ID" value="KAE8152975.1"/>
    <property type="molecule type" value="Genomic_DNA"/>
</dbReference>
<proteinExistence type="predicted"/>
<dbReference type="AlphaFoldDB" id="A0A5N6U2X7"/>
<organism evidence="1 2">
    <name type="scientific">Aspergillus avenaceus</name>
    <dbReference type="NCBI Taxonomy" id="36643"/>
    <lineage>
        <taxon>Eukaryota</taxon>
        <taxon>Fungi</taxon>
        <taxon>Dikarya</taxon>
        <taxon>Ascomycota</taxon>
        <taxon>Pezizomycotina</taxon>
        <taxon>Eurotiomycetes</taxon>
        <taxon>Eurotiomycetidae</taxon>
        <taxon>Eurotiales</taxon>
        <taxon>Aspergillaceae</taxon>
        <taxon>Aspergillus</taxon>
        <taxon>Aspergillus subgen. Circumdati</taxon>
    </lineage>
</organism>